<dbReference type="PRINTS" id="PR00455">
    <property type="entry name" value="HTHTETR"/>
</dbReference>
<reference evidence="4 5" key="1">
    <citation type="journal article" date="2018" name="Int. J. Syst. Evol. Microbiol.">
        <title>Zhouia spongiae sp. nov., isolated from a marine sponge.</title>
        <authorList>
            <person name="Zhuang L."/>
            <person name="Lin B."/>
            <person name="Qin F."/>
            <person name="Luo L."/>
        </authorList>
    </citation>
    <scope>NUCLEOTIDE SEQUENCE [LARGE SCALE GENOMIC DNA]</scope>
    <source>
        <strain evidence="4 5">HN-Y44</strain>
    </source>
</reference>
<dbReference type="InterPro" id="IPR001647">
    <property type="entry name" value="HTH_TetR"/>
</dbReference>
<keyword evidence="5" id="KW-1185">Reference proteome</keyword>
<dbReference type="PROSITE" id="PS50977">
    <property type="entry name" value="HTH_TETR_2"/>
    <property type="match status" value="1"/>
</dbReference>
<dbReference type="Pfam" id="PF00440">
    <property type="entry name" value="TetR_N"/>
    <property type="match status" value="1"/>
</dbReference>
<evidence type="ECO:0000313" key="5">
    <source>
        <dbReference type="Proteomes" id="UP000829476"/>
    </source>
</evidence>
<dbReference type="InterPro" id="IPR009057">
    <property type="entry name" value="Homeodomain-like_sf"/>
</dbReference>
<dbReference type="Proteomes" id="UP000829476">
    <property type="component" value="Chromosome"/>
</dbReference>
<evidence type="ECO:0000259" key="3">
    <source>
        <dbReference type="PROSITE" id="PS50977"/>
    </source>
</evidence>
<accession>A0ABY3YK52</accession>
<dbReference type="RefSeq" id="WP_242936609.1">
    <property type="nucleotide sequence ID" value="NZ_CP094326.1"/>
</dbReference>
<dbReference type="Gene3D" id="1.10.357.10">
    <property type="entry name" value="Tetracycline Repressor, domain 2"/>
    <property type="match status" value="1"/>
</dbReference>
<keyword evidence="1 2" id="KW-0238">DNA-binding</keyword>
<dbReference type="PANTHER" id="PTHR43479">
    <property type="entry name" value="ACREF/ENVCD OPERON REPRESSOR-RELATED"/>
    <property type="match status" value="1"/>
</dbReference>
<evidence type="ECO:0000313" key="4">
    <source>
        <dbReference type="EMBL" id="UNY98202.1"/>
    </source>
</evidence>
<dbReference type="EMBL" id="CP094326">
    <property type="protein sequence ID" value="UNY98202.1"/>
    <property type="molecule type" value="Genomic_DNA"/>
</dbReference>
<feature type="domain" description="HTH tetR-type" evidence="3">
    <location>
        <begin position="14"/>
        <end position="74"/>
    </location>
</feature>
<protein>
    <submittedName>
        <fullName evidence="4">TetR/AcrR family transcriptional regulator</fullName>
    </submittedName>
</protein>
<dbReference type="Pfam" id="PF13972">
    <property type="entry name" value="TetR"/>
    <property type="match status" value="1"/>
</dbReference>
<proteinExistence type="predicted"/>
<evidence type="ECO:0000256" key="1">
    <source>
        <dbReference type="ARBA" id="ARBA00023125"/>
    </source>
</evidence>
<dbReference type="InterPro" id="IPR025722">
    <property type="entry name" value="TetR"/>
</dbReference>
<dbReference type="PANTHER" id="PTHR43479:SF11">
    <property type="entry name" value="ACREF_ENVCD OPERON REPRESSOR-RELATED"/>
    <property type="match status" value="1"/>
</dbReference>
<evidence type="ECO:0000256" key="2">
    <source>
        <dbReference type="PROSITE-ProRule" id="PRU00335"/>
    </source>
</evidence>
<sequence length="221" mass="26278">MSLSSVSKKKVGKKKTKQRIIDYAIDLFNKNGVQNVTSRHIAAEMGISHGNLDYHYNTKEDLLLAIYDQMRSEMSESYLIKDTYSSSFEHLHRLLIHLAHFHLKYKFFHLDLLEMYRGYPRINEILQQNLILRRDQMAALFKKFIDEDLIVGASTDDYIRLRHTIRIVITFWLIQQEVLKSFTFQQEGEMVKHVWELLLPYMTDKGMDEYKRVMDSFPFSS</sequence>
<gene>
    <name evidence="4" type="ORF">MQE36_14060</name>
</gene>
<dbReference type="SUPFAM" id="SSF46689">
    <property type="entry name" value="Homeodomain-like"/>
    <property type="match status" value="1"/>
</dbReference>
<name>A0ABY3YK52_9FLAO</name>
<feature type="DNA-binding region" description="H-T-H motif" evidence="2">
    <location>
        <begin position="37"/>
        <end position="56"/>
    </location>
</feature>
<dbReference type="InterPro" id="IPR050624">
    <property type="entry name" value="HTH-type_Tx_Regulator"/>
</dbReference>
<organism evidence="4 5">
    <name type="scientific">Zhouia spongiae</name>
    <dbReference type="NCBI Taxonomy" id="2202721"/>
    <lineage>
        <taxon>Bacteria</taxon>
        <taxon>Pseudomonadati</taxon>
        <taxon>Bacteroidota</taxon>
        <taxon>Flavobacteriia</taxon>
        <taxon>Flavobacteriales</taxon>
        <taxon>Flavobacteriaceae</taxon>
        <taxon>Zhouia</taxon>
    </lineage>
</organism>